<protein>
    <recommendedName>
        <fullName evidence="5">Transmembrane protein</fullName>
    </recommendedName>
</protein>
<keyword evidence="4" id="KW-1185">Reference proteome</keyword>
<reference evidence="3 4" key="1">
    <citation type="submission" date="2014-04" db="EMBL/GenBank/DDBJ databases">
        <authorList>
            <consortium name="DOE Joint Genome Institute"/>
            <person name="Kuo A."/>
            <person name="Kohler A."/>
            <person name="Nagy L.G."/>
            <person name="Floudas D."/>
            <person name="Copeland A."/>
            <person name="Barry K.W."/>
            <person name="Cichocki N."/>
            <person name="Veneault-Fourrey C."/>
            <person name="LaButti K."/>
            <person name="Lindquist E.A."/>
            <person name="Lipzen A."/>
            <person name="Lundell T."/>
            <person name="Morin E."/>
            <person name="Murat C."/>
            <person name="Sun H."/>
            <person name="Tunlid A."/>
            <person name="Henrissat B."/>
            <person name="Grigoriev I.V."/>
            <person name="Hibbett D.S."/>
            <person name="Martin F."/>
            <person name="Nordberg H.P."/>
            <person name="Cantor M.N."/>
            <person name="Hua S.X."/>
        </authorList>
    </citation>
    <scope>NUCLEOTIDE SEQUENCE [LARGE SCALE GENOMIC DNA]</scope>
    <source>
        <strain evidence="3 4">Foug A</strain>
    </source>
</reference>
<dbReference type="OrthoDB" id="2117972at2759"/>
<evidence type="ECO:0008006" key="5">
    <source>
        <dbReference type="Google" id="ProtNLM"/>
    </source>
</evidence>
<gene>
    <name evidence="3" type="ORF">SCLCIDRAFT_140458</name>
</gene>
<reference evidence="4" key="2">
    <citation type="submission" date="2015-01" db="EMBL/GenBank/DDBJ databases">
        <title>Evolutionary Origins and Diversification of the Mycorrhizal Mutualists.</title>
        <authorList>
            <consortium name="DOE Joint Genome Institute"/>
            <consortium name="Mycorrhizal Genomics Consortium"/>
            <person name="Kohler A."/>
            <person name="Kuo A."/>
            <person name="Nagy L.G."/>
            <person name="Floudas D."/>
            <person name="Copeland A."/>
            <person name="Barry K.W."/>
            <person name="Cichocki N."/>
            <person name="Veneault-Fourrey C."/>
            <person name="LaButti K."/>
            <person name="Lindquist E.A."/>
            <person name="Lipzen A."/>
            <person name="Lundell T."/>
            <person name="Morin E."/>
            <person name="Murat C."/>
            <person name="Riley R."/>
            <person name="Ohm R."/>
            <person name="Sun H."/>
            <person name="Tunlid A."/>
            <person name="Henrissat B."/>
            <person name="Grigoriev I.V."/>
            <person name="Hibbett D.S."/>
            <person name="Martin F."/>
        </authorList>
    </citation>
    <scope>NUCLEOTIDE SEQUENCE [LARGE SCALE GENOMIC DNA]</scope>
    <source>
        <strain evidence="4">Foug A</strain>
    </source>
</reference>
<dbReference type="Proteomes" id="UP000053989">
    <property type="component" value="Unassembled WGS sequence"/>
</dbReference>
<evidence type="ECO:0000256" key="1">
    <source>
        <dbReference type="SAM" id="MobiDB-lite"/>
    </source>
</evidence>
<feature type="region of interest" description="Disordered" evidence="1">
    <location>
        <begin position="434"/>
        <end position="470"/>
    </location>
</feature>
<dbReference type="STRING" id="1036808.A0A0C3D9H0"/>
<name>A0A0C3D9H0_9AGAM</name>
<feature type="transmembrane region" description="Helical" evidence="2">
    <location>
        <begin position="280"/>
        <end position="300"/>
    </location>
</feature>
<dbReference type="InParanoid" id="A0A0C3D9H0"/>
<organism evidence="3 4">
    <name type="scientific">Scleroderma citrinum Foug A</name>
    <dbReference type="NCBI Taxonomy" id="1036808"/>
    <lineage>
        <taxon>Eukaryota</taxon>
        <taxon>Fungi</taxon>
        <taxon>Dikarya</taxon>
        <taxon>Basidiomycota</taxon>
        <taxon>Agaricomycotina</taxon>
        <taxon>Agaricomycetes</taxon>
        <taxon>Agaricomycetidae</taxon>
        <taxon>Boletales</taxon>
        <taxon>Sclerodermatineae</taxon>
        <taxon>Sclerodermataceae</taxon>
        <taxon>Scleroderma</taxon>
    </lineage>
</organism>
<evidence type="ECO:0000256" key="2">
    <source>
        <dbReference type="SAM" id="Phobius"/>
    </source>
</evidence>
<dbReference type="HOGENOM" id="CLU_042081_0_0_1"/>
<evidence type="ECO:0000313" key="3">
    <source>
        <dbReference type="EMBL" id="KIM52746.1"/>
    </source>
</evidence>
<accession>A0A0C3D9H0</accession>
<feature type="transmembrane region" description="Helical" evidence="2">
    <location>
        <begin position="320"/>
        <end position="340"/>
    </location>
</feature>
<dbReference type="Pfam" id="PF14494">
    <property type="entry name" value="DUF4436"/>
    <property type="match status" value="1"/>
</dbReference>
<feature type="transmembrane region" description="Helical" evidence="2">
    <location>
        <begin position="30"/>
        <end position="53"/>
    </location>
</feature>
<keyword evidence="2" id="KW-1133">Transmembrane helix</keyword>
<evidence type="ECO:0000313" key="4">
    <source>
        <dbReference type="Proteomes" id="UP000053989"/>
    </source>
</evidence>
<proteinExistence type="predicted"/>
<dbReference type="EMBL" id="KN822201">
    <property type="protein sequence ID" value="KIM52746.1"/>
    <property type="molecule type" value="Genomic_DNA"/>
</dbReference>
<dbReference type="AlphaFoldDB" id="A0A0C3D9H0"/>
<keyword evidence="2" id="KW-0472">Membrane</keyword>
<keyword evidence="2" id="KW-0812">Transmembrane</keyword>
<sequence>MGGTTLIDKRARPSGVGSFSTGGIIQMSGCTLLCVSLIFSLCFILAVSCAFLGDNEDEPYFKSILNEIALTNPGIVLLGENVDVDVDEPSIGIRWSVLGCGDGYVLNGSAGVHESDSCGLPAMYLQIYVDNYVQPTVIYDPSQLPFVSETGRRRNIQNLAQFDSDHTLDVHLDRLYPFDTYLVMTTLHATDISGSAVPIQKLATIDQVSSFQIGCSDMASYEVLNASMNGGTRLESRDIDLNVQRPGQTRTFALALFGLSWMLTHATVASVFVARKQEEAALVIRYIMLALAIILVIPQLRNAMPDAPGYDGVLIDCIGFFPQMILTSVSVVALVLLIILREFNHLSGMADMSEVSVDIALSSAIPSFPPPRPQQSSTAAFPKRLILGTKKRTTSVVLEHGRSSDEKYLLGEKHGQHSRPQLDLQGYTFPPRRHQHLRSRSSRTVVVGNESCGFSEPVKSSSGKSAKKHV</sequence>
<dbReference type="InterPro" id="IPR027948">
    <property type="entry name" value="DUF4436"/>
</dbReference>
<feature type="transmembrane region" description="Helical" evidence="2">
    <location>
        <begin position="252"/>
        <end position="273"/>
    </location>
</feature>